<dbReference type="RefSeq" id="WP_071481078.1">
    <property type="nucleotide sequence ID" value="NZ_CP024899.1"/>
</dbReference>
<dbReference type="InterPro" id="IPR011010">
    <property type="entry name" value="DNA_brk_join_enz"/>
</dbReference>
<dbReference type="NCBIfam" id="NF001399">
    <property type="entry name" value="PRK00283.1"/>
    <property type="match status" value="1"/>
</dbReference>
<feature type="active site" evidence="9">
    <location>
        <position position="284"/>
    </location>
</feature>
<keyword evidence="4 9" id="KW-0159">Chromosome partition</keyword>
<evidence type="ECO:0000313" key="13">
    <source>
        <dbReference type="Proteomes" id="UP000228948"/>
    </source>
</evidence>
<dbReference type="InterPro" id="IPR013762">
    <property type="entry name" value="Integrase-like_cat_sf"/>
</dbReference>
<gene>
    <name evidence="9" type="primary">xerC</name>
    <name evidence="12" type="ORF">BG454_12810</name>
</gene>
<dbReference type="GO" id="GO:0005737">
    <property type="term" value="C:cytoplasm"/>
    <property type="evidence" value="ECO:0007669"/>
    <property type="project" value="UniProtKB-SubCell"/>
</dbReference>
<evidence type="ECO:0000256" key="1">
    <source>
        <dbReference type="ARBA" id="ARBA00004496"/>
    </source>
</evidence>
<feature type="active site" evidence="9">
    <location>
        <position position="156"/>
    </location>
</feature>
<dbReference type="InterPro" id="IPR004107">
    <property type="entry name" value="Integrase_SAM-like_N"/>
</dbReference>
<dbReference type="Gene3D" id="1.10.443.10">
    <property type="entry name" value="Intergrase catalytic core"/>
    <property type="match status" value="1"/>
</dbReference>
<dbReference type="SUPFAM" id="SSF56349">
    <property type="entry name" value="DNA breaking-rejoining enzymes"/>
    <property type="match status" value="1"/>
</dbReference>
<keyword evidence="8 9" id="KW-0131">Cell cycle</keyword>
<organism evidence="12 13">
    <name type="scientific">Roseinatronobacter bogoriensis subsp. barguzinensis</name>
    <dbReference type="NCBI Taxonomy" id="441209"/>
    <lineage>
        <taxon>Bacteria</taxon>
        <taxon>Pseudomonadati</taxon>
        <taxon>Pseudomonadota</taxon>
        <taxon>Alphaproteobacteria</taxon>
        <taxon>Rhodobacterales</taxon>
        <taxon>Paracoccaceae</taxon>
        <taxon>Roseinatronobacter</taxon>
    </lineage>
</organism>
<feature type="active site" evidence="9">
    <location>
        <position position="258"/>
    </location>
</feature>
<accession>A0A2K8KAY6</accession>
<dbReference type="EMBL" id="CP024899">
    <property type="protein sequence ID" value="ATX66584.1"/>
    <property type="molecule type" value="Genomic_DNA"/>
</dbReference>
<evidence type="ECO:0000259" key="10">
    <source>
        <dbReference type="PROSITE" id="PS51898"/>
    </source>
</evidence>
<dbReference type="InterPro" id="IPR023009">
    <property type="entry name" value="Tyrosine_recombinase_XerC/XerD"/>
</dbReference>
<keyword evidence="6 9" id="KW-0238">DNA-binding</keyword>
<dbReference type="InterPro" id="IPR044068">
    <property type="entry name" value="CB"/>
</dbReference>
<keyword evidence="2 9" id="KW-0963">Cytoplasm</keyword>
<evidence type="ECO:0000256" key="4">
    <source>
        <dbReference type="ARBA" id="ARBA00022829"/>
    </source>
</evidence>
<dbReference type="GO" id="GO:0006313">
    <property type="term" value="P:DNA transposition"/>
    <property type="evidence" value="ECO:0007669"/>
    <property type="project" value="UniProtKB-UniRule"/>
</dbReference>
<dbReference type="GO" id="GO:0009037">
    <property type="term" value="F:tyrosine-based site-specific recombinase activity"/>
    <property type="evidence" value="ECO:0007669"/>
    <property type="project" value="UniProtKB-UniRule"/>
</dbReference>
<comment type="function">
    <text evidence="9">Site-specific tyrosine recombinase, which acts by catalyzing the cutting and rejoining of the recombining DNA molecules. The XerC-XerD complex is essential to convert dimers of the bacterial chromosome into monomers to permit their segregation at cell division. It also contributes to the segregational stability of plasmids.</text>
</comment>
<feature type="domain" description="Tyr recombinase" evidence="10">
    <location>
        <begin position="113"/>
        <end position="306"/>
    </location>
</feature>
<keyword evidence="5 9" id="KW-0229">DNA integration</keyword>
<dbReference type="Pfam" id="PF00589">
    <property type="entry name" value="Phage_integrase"/>
    <property type="match status" value="1"/>
</dbReference>
<dbReference type="PANTHER" id="PTHR30349">
    <property type="entry name" value="PHAGE INTEGRASE-RELATED"/>
    <property type="match status" value="1"/>
</dbReference>
<feature type="domain" description="Core-binding (CB)" evidence="11">
    <location>
        <begin position="7"/>
        <end position="92"/>
    </location>
</feature>
<dbReference type="InterPro" id="IPR010998">
    <property type="entry name" value="Integrase_recombinase_N"/>
</dbReference>
<dbReference type="PROSITE" id="PS51900">
    <property type="entry name" value="CB"/>
    <property type="match status" value="1"/>
</dbReference>
<evidence type="ECO:0000256" key="3">
    <source>
        <dbReference type="ARBA" id="ARBA00022618"/>
    </source>
</evidence>
<dbReference type="CDD" id="cd00798">
    <property type="entry name" value="INT_XerDC_C"/>
    <property type="match status" value="1"/>
</dbReference>
<dbReference type="InterPro" id="IPR002104">
    <property type="entry name" value="Integrase_catalytic"/>
</dbReference>
<dbReference type="Proteomes" id="UP000228948">
    <property type="component" value="Chromosome"/>
</dbReference>
<evidence type="ECO:0000256" key="7">
    <source>
        <dbReference type="ARBA" id="ARBA00023172"/>
    </source>
</evidence>
<evidence type="ECO:0000256" key="5">
    <source>
        <dbReference type="ARBA" id="ARBA00022908"/>
    </source>
</evidence>
<feature type="active site" description="O-(3'-phospho-DNA)-tyrosine intermediate" evidence="9">
    <location>
        <position position="293"/>
    </location>
</feature>
<evidence type="ECO:0000313" key="12">
    <source>
        <dbReference type="EMBL" id="ATX66584.1"/>
    </source>
</evidence>
<evidence type="ECO:0000256" key="2">
    <source>
        <dbReference type="ARBA" id="ARBA00022490"/>
    </source>
</evidence>
<dbReference type="PROSITE" id="PS51898">
    <property type="entry name" value="TYR_RECOMBINASE"/>
    <property type="match status" value="1"/>
</dbReference>
<reference evidence="12 13" key="1">
    <citation type="submission" date="2017-11" db="EMBL/GenBank/DDBJ databases">
        <title>Revised Sequence and Annotation of the Rhodobaca barguzinensis strain alga05 Genome.</title>
        <authorList>
            <person name="Kopejtka K."/>
            <person name="Tomasch J.M."/>
            <person name="Bunk B."/>
            <person name="Koblizek M."/>
        </authorList>
    </citation>
    <scope>NUCLEOTIDE SEQUENCE [LARGE SCALE GENOMIC DNA]</scope>
    <source>
        <strain evidence="13">alga05</strain>
    </source>
</reference>
<keyword evidence="7 9" id="KW-0233">DNA recombination</keyword>
<dbReference type="KEGG" id="rbg:BG454_12810"/>
<dbReference type="STRING" id="441209.GCA_001870665_02343"/>
<name>A0A2K8KAY6_9RHOB</name>
<dbReference type="GO" id="GO:0051301">
    <property type="term" value="P:cell division"/>
    <property type="evidence" value="ECO:0007669"/>
    <property type="project" value="UniProtKB-KW"/>
</dbReference>
<proteinExistence type="inferred from homology"/>
<feature type="active site" evidence="9">
    <location>
        <position position="261"/>
    </location>
</feature>
<evidence type="ECO:0000256" key="8">
    <source>
        <dbReference type="ARBA" id="ARBA00023306"/>
    </source>
</evidence>
<dbReference type="OrthoDB" id="9801717at2"/>
<dbReference type="AlphaFoldDB" id="A0A2K8KAY6"/>
<keyword evidence="13" id="KW-1185">Reference proteome</keyword>
<evidence type="ECO:0000256" key="9">
    <source>
        <dbReference type="HAMAP-Rule" id="MF_01808"/>
    </source>
</evidence>
<dbReference type="HAMAP" id="MF_01808">
    <property type="entry name" value="Recomb_XerC_XerD"/>
    <property type="match status" value="1"/>
</dbReference>
<dbReference type="GO" id="GO:0007059">
    <property type="term" value="P:chromosome segregation"/>
    <property type="evidence" value="ECO:0007669"/>
    <property type="project" value="UniProtKB-UniRule"/>
</dbReference>
<feature type="active site" evidence="9">
    <location>
        <position position="180"/>
    </location>
</feature>
<dbReference type="Gene3D" id="1.10.150.130">
    <property type="match status" value="1"/>
</dbReference>
<dbReference type="Pfam" id="PF02899">
    <property type="entry name" value="Phage_int_SAM_1"/>
    <property type="match status" value="1"/>
</dbReference>
<comment type="subcellular location">
    <subcellularLocation>
        <location evidence="1 9">Cytoplasm</location>
    </subcellularLocation>
</comment>
<dbReference type="InterPro" id="IPR050090">
    <property type="entry name" value="Tyrosine_recombinase_XerCD"/>
</dbReference>
<comment type="similarity">
    <text evidence="9">Belongs to the 'phage' integrase family. XerC subfamily.</text>
</comment>
<evidence type="ECO:0000259" key="11">
    <source>
        <dbReference type="PROSITE" id="PS51900"/>
    </source>
</evidence>
<protein>
    <recommendedName>
        <fullName evidence="9">Tyrosine recombinase XerC</fullName>
    </recommendedName>
</protein>
<dbReference type="GO" id="GO:0003677">
    <property type="term" value="F:DNA binding"/>
    <property type="evidence" value="ECO:0007669"/>
    <property type="project" value="UniProtKB-UniRule"/>
</dbReference>
<keyword evidence="3 9" id="KW-0132">Cell division</keyword>
<dbReference type="PANTHER" id="PTHR30349:SF90">
    <property type="entry name" value="TYROSINE RECOMBINASE XERD"/>
    <property type="match status" value="1"/>
</dbReference>
<sequence>MKYAAEQDALRWISTFLEAHAAEQGSARNTQLAYARDLRDFGEWCASRGHAFANITRAEIESYLMHCDAQGLAQSTRARRLASIRQLFRFAYAENWRGDDPASRIAGPGKSKKLPQTLSADDVDALLHAARTTGRSARDRLRNTCLLELLYATGLRVTELVSLPVLAVRGDPRMILVRGKGDKERMVPLSEPARQALSAWLQDWDEQAAELRAKRRAEPRFLFPSSGREGHLSRVGFYLILKDIALAAGLDPTRISPHVLRHAFATHLLAGGADLRAIQTLLGHADVSTTEIYTHVLEERLRTLVLDHHPLAKP</sequence>
<evidence type="ECO:0000256" key="6">
    <source>
        <dbReference type="ARBA" id="ARBA00023125"/>
    </source>
</evidence>
<comment type="subunit">
    <text evidence="9">Forms a cyclic heterotetrameric complex composed of two molecules of XerC and two molecules of XerD.</text>
</comment>